<dbReference type="SUPFAM" id="SSF81901">
    <property type="entry name" value="HCP-like"/>
    <property type="match status" value="1"/>
</dbReference>
<dbReference type="OrthoDB" id="199979at2"/>
<dbReference type="Pfam" id="PF08238">
    <property type="entry name" value="Sel1"/>
    <property type="match status" value="3"/>
</dbReference>
<evidence type="ECO:0000313" key="1">
    <source>
        <dbReference type="EMBL" id="OSI13636.1"/>
    </source>
</evidence>
<feature type="non-terminal residue" evidence="1">
    <location>
        <position position="149"/>
    </location>
</feature>
<comment type="caution">
    <text evidence="1">The sequence shown here is derived from an EMBL/GenBank/DDBJ whole genome shotgun (WGS) entry which is preliminary data.</text>
</comment>
<proteinExistence type="predicted"/>
<dbReference type="EMBL" id="MTAB01000106">
    <property type="protein sequence ID" value="OSI13636.1"/>
    <property type="molecule type" value="Genomic_DNA"/>
</dbReference>
<evidence type="ECO:0008006" key="3">
    <source>
        <dbReference type="Google" id="ProtNLM"/>
    </source>
</evidence>
<dbReference type="InterPro" id="IPR050767">
    <property type="entry name" value="Sel1_AlgK"/>
</dbReference>
<accession>A0A1X3D1I9</accession>
<gene>
    <name evidence="1" type="ORF">BV912_12990</name>
</gene>
<name>A0A1X3D1I9_9NEIS</name>
<reference evidence="2" key="1">
    <citation type="submission" date="2017-01" db="EMBL/GenBank/DDBJ databases">
        <authorList>
            <person name="Mah S.A."/>
            <person name="Swanson W.J."/>
            <person name="Moy G.W."/>
            <person name="Vacquier V.D."/>
        </authorList>
    </citation>
    <scope>NUCLEOTIDE SEQUENCE [LARGE SCALE GENOMIC DNA]</scope>
    <source>
        <strain evidence="2">124861</strain>
    </source>
</reference>
<dbReference type="PANTHER" id="PTHR11102">
    <property type="entry name" value="SEL-1-LIKE PROTEIN"/>
    <property type="match status" value="1"/>
</dbReference>
<dbReference type="Proteomes" id="UP000193303">
    <property type="component" value="Unassembled WGS sequence"/>
</dbReference>
<evidence type="ECO:0000313" key="2">
    <source>
        <dbReference type="Proteomes" id="UP000193303"/>
    </source>
</evidence>
<dbReference type="PANTHER" id="PTHR11102:SF160">
    <property type="entry name" value="ERAD-ASSOCIATED E3 UBIQUITIN-PROTEIN LIGASE COMPONENT HRD3"/>
    <property type="match status" value="1"/>
</dbReference>
<dbReference type="InterPro" id="IPR006597">
    <property type="entry name" value="Sel1-like"/>
</dbReference>
<dbReference type="Gene3D" id="1.25.40.10">
    <property type="entry name" value="Tetratricopeptide repeat domain"/>
    <property type="match status" value="1"/>
</dbReference>
<protein>
    <recommendedName>
        <fullName evidence="3">Sel1 repeat family protein</fullName>
    </recommendedName>
</protein>
<sequence length="149" mass="16362">MRLRLVILVLAAIIIGVGSYSGIVNVIKEPIENVIIGYKSPSAWNNRGVDYVIGKRVAQNDSEAVKWFCKAAKQGEVMAQRNLGLMYAAGKGVPQDNGKAMQWFRKAALQNDAVSQLNLGVMYQKGMGTQQNDREAIKWIHKAAAQGFP</sequence>
<dbReference type="InterPro" id="IPR011990">
    <property type="entry name" value="TPR-like_helical_dom_sf"/>
</dbReference>
<dbReference type="SMART" id="SM00671">
    <property type="entry name" value="SEL1"/>
    <property type="match status" value="3"/>
</dbReference>
<organism evidence="1 2">
    <name type="scientific">Neisseria dumasiana</name>
    <dbReference type="NCBI Taxonomy" id="1931275"/>
    <lineage>
        <taxon>Bacteria</taxon>
        <taxon>Pseudomonadati</taxon>
        <taxon>Pseudomonadota</taxon>
        <taxon>Betaproteobacteria</taxon>
        <taxon>Neisseriales</taxon>
        <taxon>Neisseriaceae</taxon>
        <taxon>Neisseria</taxon>
    </lineage>
</organism>
<dbReference type="AlphaFoldDB" id="A0A1X3D1I9"/>